<proteinExistence type="inferred from homology"/>
<dbReference type="FunFam" id="3.90.550.10:FF:000130">
    <property type="entry name" value="Family 2 glycosyl transferase"/>
    <property type="match status" value="1"/>
</dbReference>
<reference evidence="3" key="1">
    <citation type="journal article" date="2012" name="Genome Res.">
        <title>Genomic characterization of the Bacillus cereus sensu lato species: Backdrop to the evolution of Bacillus anthracis.</title>
        <authorList>
            <person name="Zwick M.E."/>
            <person name="Joseph S.J."/>
            <person name="Didelot X."/>
            <person name="Chen P.E."/>
            <person name="Bishop-Lilly K.A."/>
            <person name="Stewart A.C."/>
            <person name="Willner K."/>
            <person name="Nolan N."/>
            <person name="Lentz S."/>
            <person name="Thomason M.K."/>
            <person name="Sozhamannan S."/>
            <person name="Mateczun A.J."/>
            <person name="Du L."/>
            <person name="Read T.D."/>
        </authorList>
    </citation>
    <scope>NUCLEOTIDE SEQUENCE [LARGE SCALE GENOMIC DNA]</scope>
    <source>
        <strain evidence="3">AH603</strain>
    </source>
</reference>
<gene>
    <name evidence="3" type="ORF">bcere0026_57710</name>
</gene>
<comment type="caution">
    <text evidence="3">The sequence shown here is derived from an EMBL/GenBank/DDBJ whole genome shotgun (WGS) entry which is preliminary data.</text>
</comment>
<dbReference type="EMBL" id="ACMP01000217">
    <property type="protein sequence ID" value="EEL67300.1"/>
    <property type="molecule type" value="Genomic_DNA"/>
</dbReference>
<dbReference type="PANTHER" id="PTHR22916">
    <property type="entry name" value="GLYCOSYLTRANSFERASE"/>
    <property type="match status" value="1"/>
</dbReference>
<evidence type="ECO:0000259" key="2">
    <source>
        <dbReference type="Pfam" id="PF00535"/>
    </source>
</evidence>
<dbReference type="PANTHER" id="PTHR22916:SF3">
    <property type="entry name" value="UDP-GLCNAC:BETAGAL BETA-1,3-N-ACETYLGLUCOSAMINYLTRANSFERASE-LIKE PROTEIN 1"/>
    <property type="match status" value="1"/>
</dbReference>
<dbReference type="InterPro" id="IPR001173">
    <property type="entry name" value="Glyco_trans_2-like"/>
</dbReference>
<dbReference type="InterPro" id="IPR029044">
    <property type="entry name" value="Nucleotide-diphossugar_trans"/>
</dbReference>
<dbReference type="Pfam" id="PF00535">
    <property type="entry name" value="Glycos_transf_2"/>
    <property type="match status" value="1"/>
</dbReference>
<dbReference type="GO" id="GO:0016758">
    <property type="term" value="F:hexosyltransferase activity"/>
    <property type="evidence" value="ECO:0007669"/>
    <property type="project" value="UniProtKB-ARBA"/>
</dbReference>
<evidence type="ECO:0000256" key="1">
    <source>
        <dbReference type="ARBA" id="ARBA00006739"/>
    </source>
</evidence>
<keyword evidence="3" id="KW-0808">Transferase</keyword>
<evidence type="ECO:0000313" key="3">
    <source>
        <dbReference type="EMBL" id="EEL67300.1"/>
    </source>
</evidence>
<sequence length="253" mass="29644">MYMRELVSIITPVYNTEKYLRNTIESVINQDYANWELIIVDDYSKDRSRLIIEQYMESEKRIKLIALDENRGVTFARNTAIKAANGKYIAFLDSDDLWHPNKLSIQLGFMQKNNYAFSFSSYEWMNEDGTRFNKIIEAPSVVDYHRLLRGGNPIGCLTVVIDKEQVEDIEMPDLRHEDYATWLSIMKSGVIAYGINQNLALYRKSSNSLSSNKFKTIIWTWNVYRKNQKLSLLKSMQCLGMYICNISFKYLKK</sequence>
<dbReference type="SUPFAM" id="SSF53448">
    <property type="entry name" value="Nucleotide-diphospho-sugar transferases"/>
    <property type="match status" value="1"/>
</dbReference>
<accession>C2Y456</accession>
<dbReference type="CDD" id="cd00761">
    <property type="entry name" value="Glyco_tranf_GTA_type"/>
    <property type="match status" value="1"/>
</dbReference>
<dbReference type="AlphaFoldDB" id="C2Y456"/>
<dbReference type="Gene3D" id="3.90.550.10">
    <property type="entry name" value="Spore Coat Polysaccharide Biosynthesis Protein SpsA, Chain A"/>
    <property type="match status" value="1"/>
</dbReference>
<name>C2Y456_BACMY</name>
<comment type="similarity">
    <text evidence="1">Belongs to the glycosyltransferase 2 family.</text>
</comment>
<protein>
    <submittedName>
        <fullName evidence="3">Teichuronic acid biosynthesis glycosyl transferase</fullName>
    </submittedName>
</protein>
<dbReference type="HOGENOM" id="CLU_025996_0_3_9"/>
<organism evidence="3">
    <name type="scientific">Bacillus mycoides</name>
    <dbReference type="NCBI Taxonomy" id="1405"/>
    <lineage>
        <taxon>Bacteria</taxon>
        <taxon>Bacillati</taxon>
        <taxon>Bacillota</taxon>
        <taxon>Bacilli</taxon>
        <taxon>Bacillales</taxon>
        <taxon>Bacillaceae</taxon>
        <taxon>Bacillus</taxon>
        <taxon>Bacillus cereus group</taxon>
    </lineage>
</organism>
<feature type="domain" description="Glycosyltransferase 2-like" evidence="2">
    <location>
        <begin position="8"/>
        <end position="136"/>
    </location>
</feature>
<dbReference type="Proteomes" id="UP000001753">
    <property type="component" value="Chromosome"/>
</dbReference>